<protein>
    <submittedName>
        <fullName evidence="2">Uncharacterized protein</fullName>
    </submittedName>
</protein>
<evidence type="ECO:0000256" key="1">
    <source>
        <dbReference type="SAM" id="MobiDB-lite"/>
    </source>
</evidence>
<gene>
    <name evidence="2" type="ORF">WA026_017111</name>
</gene>
<reference evidence="2 3" key="1">
    <citation type="submission" date="2023-03" db="EMBL/GenBank/DDBJ databases">
        <title>Genome insight into feeding habits of ladybird beetles.</title>
        <authorList>
            <person name="Li H.-S."/>
            <person name="Huang Y.-H."/>
            <person name="Pang H."/>
        </authorList>
    </citation>
    <scope>NUCLEOTIDE SEQUENCE [LARGE SCALE GENOMIC DNA]</scope>
    <source>
        <strain evidence="2">SYSU_2023b</strain>
        <tissue evidence="2">Whole body</tissue>
    </source>
</reference>
<dbReference type="EMBL" id="JARQZJ010000010">
    <property type="protein sequence ID" value="KAK9872306.1"/>
    <property type="molecule type" value="Genomic_DNA"/>
</dbReference>
<feature type="compositionally biased region" description="Basic and acidic residues" evidence="1">
    <location>
        <begin position="7"/>
        <end position="19"/>
    </location>
</feature>
<dbReference type="AlphaFoldDB" id="A0AAW1TLN4"/>
<organism evidence="2 3">
    <name type="scientific">Henosepilachna vigintioctopunctata</name>
    <dbReference type="NCBI Taxonomy" id="420089"/>
    <lineage>
        <taxon>Eukaryota</taxon>
        <taxon>Metazoa</taxon>
        <taxon>Ecdysozoa</taxon>
        <taxon>Arthropoda</taxon>
        <taxon>Hexapoda</taxon>
        <taxon>Insecta</taxon>
        <taxon>Pterygota</taxon>
        <taxon>Neoptera</taxon>
        <taxon>Endopterygota</taxon>
        <taxon>Coleoptera</taxon>
        <taxon>Polyphaga</taxon>
        <taxon>Cucujiformia</taxon>
        <taxon>Coccinelloidea</taxon>
        <taxon>Coccinellidae</taxon>
        <taxon>Epilachninae</taxon>
        <taxon>Epilachnini</taxon>
        <taxon>Henosepilachna</taxon>
    </lineage>
</organism>
<comment type="caution">
    <text evidence="2">The sequence shown here is derived from an EMBL/GenBank/DDBJ whole genome shotgun (WGS) entry which is preliminary data.</text>
</comment>
<feature type="region of interest" description="Disordered" evidence="1">
    <location>
        <begin position="1"/>
        <end position="20"/>
    </location>
</feature>
<keyword evidence="3" id="KW-1185">Reference proteome</keyword>
<evidence type="ECO:0000313" key="3">
    <source>
        <dbReference type="Proteomes" id="UP001431783"/>
    </source>
</evidence>
<accession>A0AAW1TLN4</accession>
<proteinExistence type="predicted"/>
<sequence>MRRRTLNLREQEKRERERTNVSLSDPVAIFSKDNITFKFPLDLTENKVGVCTIDDIKRHAQTANVPNGTVI</sequence>
<name>A0AAW1TLN4_9CUCU</name>
<dbReference type="Proteomes" id="UP001431783">
    <property type="component" value="Unassembled WGS sequence"/>
</dbReference>
<evidence type="ECO:0000313" key="2">
    <source>
        <dbReference type="EMBL" id="KAK9872306.1"/>
    </source>
</evidence>